<feature type="transmembrane region" description="Helical" evidence="1">
    <location>
        <begin position="20"/>
        <end position="45"/>
    </location>
</feature>
<protein>
    <recommendedName>
        <fullName evidence="2">Protein kinase domain-containing protein</fullName>
    </recommendedName>
</protein>
<keyword evidence="1" id="KW-1133">Transmembrane helix</keyword>
<dbReference type="Gene3D" id="3.30.200.20">
    <property type="entry name" value="Phosphorylase Kinase, domain 1"/>
    <property type="match status" value="1"/>
</dbReference>
<dbReference type="PANTHER" id="PTHR44329">
    <property type="entry name" value="SERINE/THREONINE-PROTEIN KINASE TNNI3K-RELATED"/>
    <property type="match status" value="1"/>
</dbReference>
<dbReference type="PROSITE" id="PS50011">
    <property type="entry name" value="PROTEIN_KINASE_DOM"/>
    <property type="match status" value="1"/>
</dbReference>
<dbReference type="InterPro" id="IPR008271">
    <property type="entry name" value="Ser/Thr_kinase_AS"/>
</dbReference>
<sequence length="513" mass="56669">MLQTVRRQLVVAGDTLPSDHAYAVIIGASVCVLSTLLIVAGLVFYCKERKRNKELVLEPWVDLTSTFPTSQLSPGMTTATTRTLFNDFSELECTQLTDTHNHFYVMTSPINIRVASPAEFKHSTGTLDSSSQHLASNDPIDHKFDGFGRGCGDSEDLDSFDSLTTHGRIWSIGSRESFNGAGKYVHRTSSSDPSANTNSKNIDLMESSSGHRELWHDPAIVAARIPMDKLTIGAVVSRGGFGEVLRGTYKNRDVAIKRLLPETRKGLIKIDEFLAELKLQAALEHERIVQFIGVAWDSLTDLCGVSEFIDGGDLRGLLIQFDDVDHRPMGFDAEKARIALDVAHALTYLHCLDPVVLHRDLKSKNILLDSNRRAKLTDFGVSRERSDRTMTGGVGTSLWMAPEVMLGERYDEKADVFSFGIVLSELDSHKLPYAGAKITETGRVLPNTAILQLVSCDKLRVSFTPPSSRAWEVMVQLGTKCVAFDPDERPTASQALYQMQLLMRAFTQTGTGE</sequence>
<keyword evidence="1" id="KW-0812">Transmembrane</keyword>
<dbReference type="EMBL" id="CAKLBY020000224">
    <property type="protein sequence ID" value="CAK7936472.1"/>
    <property type="molecule type" value="Genomic_DNA"/>
</dbReference>
<dbReference type="PANTHER" id="PTHR44329:SF214">
    <property type="entry name" value="PROTEIN KINASE DOMAIN-CONTAINING PROTEIN"/>
    <property type="match status" value="1"/>
</dbReference>
<reference evidence="3" key="1">
    <citation type="submission" date="2024-01" db="EMBL/GenBank/DDBJ databases">
        <authorList>
            <person name="Webb A."/>
        </authorList>
    </citation>
    <scope>NUCLEOTIDE SEQUENCE</scope>
    <source>
        <strain evidence="3">Pm1</strain>
    </source>
</reference>
<feature type="domain" description="Protein kinase" evidence="2">
    <location>
        <begin position="230"/>
        <end position="502"/>
    </location>
</feature>
<evidence type="ECO:0000313" key="3">
    <source>
        <dbReference type="EMBL" id="CAK7936472.1"/>
    </source>
</evidence>
<dbReference type="AlphaFoldDB" id="A0AAV1USA7"/>
<organism evidence="3 4">
    <name type="scientific">Peronospora matthiolae</name>
    <dbReference type="NCBI Taxonomy" id="2874970"/>
    <lineage>
        <taxon>Eukaryota</taxon>
        <taxon>Sar</taxon>
        <taxon>Stramenopiles</taxon>
        <taxon>Oomycota</taxon>
        <taxon>Peronosporomycetes</taxon>
        <taxon>Peronosporales</taxon>
        <taxon>Peronosporaceae</taxon>
        <taxon>Peronospora</taxon>
    </lineage>
</organism>
<name>A0AAV1USA7_9STRA</name>
<dbReference type="InterPro" id="IPR051681">
    <property type="entry name" value="Ser/Thr_Kinases-Pseudokinases"/>
</dbReference>
<keyword evidence="1" id="KW-0472">Membrane</keyword>
<dbReference type="InterPro" id="IPR011009">
    <property type="entry name" value="Kinase-like_dom_sf"/>
</dbReference>
<evidence type="ECO:0000259" key="2">
    <source>
        <dbReference type="PROSITE" id="PS50011"/>
    </source>
</evidence>
<dbReference type="GO" id="GO:0005524">
    <property type="term" value="F:ATP binding"/>
    <property type="evidence" value="ECO:0007669"/>
    <property type="project" value="InterPro"/>
</dbReference>
<gene>
    <name evidence="3" type="ORF">PM001_LOCUS21622</name>
</gene>
<accession>A0AAV1USA7</accession>
<dbReference type="PROSITE" id="PS00108">
    <property type="entry name" value="PROTEIN_KINASE_ST"/>
    <property type="match status" value="1"/>
</dbReference>
<dbReference type="SMART" id="SM00220">
    <property type="entry name" value="S_TKc"/>
    <property type="match status" value="1"/>
</dbReference>
<comment type="caution">
    <text evidence="3">The sequence shown here is derived from an EMBL/GenBank/DDBJ whole genome shotgun (WGS) entry which is preliminary data.</text>
</comment>
<dbReference type="Proteomes" id="UP001162060">
    <property type="component" value="Unassembled WGS sequence"/>
</dbReference>
<dbReference type="Gene3D" id="1.10.510.10">
    <property type="entry name" value="Transferase(Phosphotransferase) domain 1"/>
    <property type="match status" value="1"/>
</dbReference>
<proteinExistence type="predicted"/>
<dbReference type="Pfam" id="PF00069">
    <property type="entry name" value="Pkinase"/>
    <property type="match status" value="1"/>
</dbReference>
<dbReference type="SUPFAM" id="SSF56112">
    <property type="entry name" value="Protein kinase-like (PK-like)"/>
    <property type="match status" value="1"/>
</dbReference>
<dbReference type="GO" id="GO:0004674">
    <property type="term" value="F:protein serine/threonine kinase activity"/>
    <property type="evidence" value="ECO:0007669"/>
    <property type="project" value="TreeGrafter"/>
</dbReference>
<dbReference type="InterPro" id="IPR000719">
    <property type="entry name" value="Prot_kinase_dom"/>
</dbReference>
<evidence type="ECO:0000313" key="4">
    <source>
        <dbReference type="Proteomes" id="UP001162060"/>
    </source>
</evidence>
<evidence type="ECO:0000256" key="1">
    <source>
        <dbReference type="SAM" id="Phobius"/>
    </source>
</evidence>